<evidence type="ECO:0000313" key="2">
    <source>
        <dbReference type="EMBL" id="KAG5188967.1"/>
    </source>
</evidence>
<dbReference type="Proteomes" id="UP000664859">
    <property type="component" value="Unassembled WGS sequence"/>
</dbReference>
<keyword evidence="3" id="KW-1185">Reference proteome</keyword>
<dbReference type="AlphaFoldDB" id="A0A836CK01"/>
<evidence type="ECO:0000313" key="3">
    <source>
        <dbReference type="Proteomes" id="UP000664859"/>
    </source>
</evidence>
<organism evidence="2 3">
    <name type="scientific">Tribonema minus</name>
    <dbReference type="NCBI Taxonomy" id="303371"/>
    <lineage>
        <taxon>Eukaryota</taxon>
        <taxon>Sar</taxon>
        <taxon>Stramenopiles</taxon>
        <taxon>Ochrophyta</taxon>
        <taxon>PX clade</taxon>
        <taxon>Xanthophyceae</taxon>
        <taxon>Tribonematales</taxon>
        <taxon>Tribonemataceae</taxon>
        <taxon>Tribonema</taxon>
    </lineage>
</organism>
<proteinExistence type="predicted"/>
<accession>A0A836CK01</accession>
<name>A0A836CK01_9STRA</name>
<reference evidence="2" key="1">
    <citation type="submission" date="2021-02" db="EMBL/GenBank/DDBJ databases">
        <title>First Annotated Genome of the Yellow-green Alga Tribonema minus.</title>
        <authorList>
            <person name="Mahan K.M."/>
        </authorList>
    </citation>
    <scope>NUCLEOTIDE SEQUENCE</scope>
    <source>
        <strain evidence="2">UTEX B ZZ1240</strain>
    </source>
</reference>
<protein>
    <submittedName>
        <fullName evidence="2">Uncharacterized protein</fullName>
    </submittedName>
</protein>
<sequence length="157" mass="17614">MPPLLPLLLPKKCRAELVAVVILSEICLGWQMRCELRVPRCVERCRMNFKCDISLYCVLSVLYTGSSGYVHRSANERASGKGMQGRPARRQHGRTHPSSRRFIYCLTNGQCGAGTCWLVVPNDKLQSRSCSSWVLAQQACCSFTNGWWCMSSVAQHA</sequence>
<feature type="region of interest" description="Disordered" evidence="1">
    <location>
        <begin position="77"/>
        <end position="96"/>
    </location>
</feature>
<dbReference type="EMBL" id="JAFCMP010000059">
    <property type="protein sequence ID" value="KAG5188967.1"/>
    <property type="molecule type" value="Genomic_DNA"/>
</dbReference>
<evidence type="ECO:0000256" key="1">
    <source>
        <dbReference type="SAM" id="MobiDB-lite"/>
    </source>
</evidence>
<gene>
    <name evidence="2" type="ORF">JKP88DRAFT_24145</name>
</gene>
<feature type="compositionally biased region" description="Basic residues" evidence="1">
    <location>
        <begin position="87"/>
        <end position="96"/>
    </location>
</feature>
<comment type="caution">
    <text evidence="2">The sequence shown here is derived from an EMBL/GenBank/DDBJ whole genome shotgun (WGS) entry which is preliminary data.</text>
</comment>